<dbReference type="SUPFAM" id="SSF141130">
    <property type="entry name" value="Acetamidase/Formamidase-like"/>
    <property type="match status" value="1"/>
</dbReference>
<accession>A0ABN5H2C4</accession>
<dbReference type="EMBL" id="CP019454">
    <property type="protein sequence ID" value="AUW94871.1"/>
    <property type="molecule type" value="Genomic_DNA"/>
</dbReference>
<keyword evidence="2" id="KW-1185">Reference proteome</keyword>
<evidence type="ECO:0000313" key="1">
    <source>
        <dbReference type="EMBL" id="AUW94871.1"/>
    </source>
</evidence>
<reference evidence="1 2" key="1">
    <citation type="journal article" date="2019" name="Sci. Rep.">
        <title>Sulfobacillus thermotolerans: new insights into resistance and metabolic capacities of acidophilic chemolithotrophs.</title>
        <authorList>
            <person name="Panyushkina A.E."/>
            <person name="Babenko V.V."/>
            <person name="Nikitina A.S."/>
            <person name="Selezneva O.V."/>
            <person name="Tsaplina I.A."/>
            <person name="Letarova M.A."/>
            <person name="Kostryukova E.S."/>
            <person name="Letarov A.V."/>
        </authorList>
    </citation>
    <scope>NUCLEOTIDE SEQUENCE [LARGE SCALE GENOMIC DNA]</scope>
    <source>
        <strain evidence="1 2">Kr1</strain>
    </source>
</reference>
<dbReference type="PANTHER" id="PTHR31891">
    <property type="entry name" value="FORMAMIDASE C869.04-RELATED"/>
    <property type="match status" value="1"/>
</dbReference>
<evidence type="ECO:0000313" key="2">
    <source>
        <dbReference type="Proteomes" id="UP000325292"/>
    </source>
</evidence>
<protein>
    <submittedName>
        <fullName evidence="1">Acetamidase</fullName>
    </submittedName>
</protein>
<sequence length="434" mass="46915">MENAMDEVVVTKFTHGLIGPDTGFFAHVRNGGRIRAVTPPGCWGPMITPDFRGGHEVTQPVYVEDAKVGDALAIYIEKINVLSEASSSGTMQTNEAAFTDDPFVAKKCPHCGTPWPQSRVVGIGEGSIRCAHCGAEASPFHFGQGYTVAFDKARQVSMAVDQNHAESYAHDAKHLAALPESSQQYPILLYAAHALTGLPVRVEPCIGNIGTIPSRTLPDSHNAGDFGYFLVGAHHEWHVSEEELDEARTDAHLDCRDVREGAVLIVPVKVDGAGVYMGDAHSIMGRGEIAGHSIDITADITVRVEVIKGLSLLGPLLLPNIEDLPRIARPFSEAERRQFSELGHTLGIIPALDVLPVQFIGTGKDLNVATDNAVKRAARFMNVGDDEILNRATIAGEVQISRLPGVVQLSLQLPRELLEAKGLWNIAYEQYLTS</sequence>
<dbReference type="Gene3D" id="2.60.120.580">
    <property type="entry name" value="Acetamidase/Formamidase-like domains"/>
    <property type="match status" value="2"/>
</dbReference>
<organism evidence="1 2">
    <name type="scientific">Sulfobacillus thermotolerans</name>
    <dbReference type="NCBI Taxonomy" id="338644"/>
    <lineage>
        <taxon>Bacteria</taxon>
        <taxon>Bacillati</taxon>
        <taxon>Bacillota</taxon>
        <taxon>Clostridia</taxon>
        <taxon>Eubacteriales</taxon>
        <taxon>Clostridiales Family XVII. Incertae Sedis</taxon>
        <taxon>Sulfobacillus</taxon>
    </lineage>
</organism>
<gene>
    <name evidence="1" type="ORF">BXT84_13670</name>
</gene>
<dbReference type="InterPro" id="IPR004304">
    <property type="entry name" value="FmdA_AmdA"/>
</dbReference>
<dbReference type="PANTHER" id="PTHR31891:SF1">
    <property type="entry name" value="FORMAMIDASE C869.04-RELATED"/>
    <property type="match status" value="1"/>
</dbReference>
<name>A0ABN5H2C4_9FIRM</name>
<dbReference type="Proteomes" id="UP000325292">
    <property type="component" value="Chromosome"/>
</dbReference>
<proteinExistence type="predicted"/>
<dbReference type="Pfam" id="PF03069">
    <property type="entry name" value="FmdA_AmdA"/>
    <property type="match status" value="1"/>
</dbReference>